<dbReference type="AlphaFoldDB" id="A0A9X3UTS7"/>
<protein>
    <submittedName>
        <fullName evidence="1">Uncharacterized protein</fullName>
    </submittedName>
</protein>
<proteinExistence type="predicted"/>
<organism evidence="1 2">
    <name type="scientific">Pasteurella multocida</name>
    <dbReference type="NCBI Taxonomy" id="747"/>
    <lineage>
        <taxon>Bacteria</taxon>
        <taxon>Pseudomonadati</taxon>
        <taxon>Pseudomonadota</taxon>
        <taxon>Gammaproteobacteria</taxon>
        <taxon>Pasteurellales</taxon>
        <taxon>Pasteurellaceae</taxon>
        <taxon>Pasteurella</taxon>
    </lineage>
</organism>
<accession>A0A9X3UTS7</accession>
<reference evidence="1" key="1">
    <citation type="submission" date="2022-07" db="EMBL/GenBank/DDBJ databases">
        <title>Genome-based characterization of novel serogroup A variants of Pasteurella multocida.</title>
        <authorList>
            <person name="Prajapati A."/>
            <person name="Yogisharadhya R."/>
            <person name="Mohanty N."/>
            <person name="Chanda M."/>
            <person name="Mendem S.K."/>
            <person name="Siddaramappa S."/>
            <person name="Shivachandra S.B."/>
        </authorList>
    </citation>
    <scope>NUCLEOTIDE SEQUENCE</scope>
    <source>
        <strain evidence="1">NIVEDIPm19</strain>
    </source>
</reference>
<dbReference type="Proteomes" id="UP001145481">
    <property type="component" value="Unassembled WGS sequence"/>
</dbReference>
<comment type="caution">
    <text evidence="1">The sequence shown here is derived from an EMBL/GenBank/DDBJ whole genome shotgun (WGS) entry which is preliminary data.</text>
</comment>
<dbReference type="RefSeq" id="WP_005719746.1">
    <property type="nucleotide sequence ID" value="NZ_AP025519.1"/>
</dbReference>
<evidence type="ECO:0000313" key="1">
    <source>
        <dbReference type="EMBL" id="MDA5623349.1"/>
    </source>
</evidence>
<evidence type="ECO:0000313" key="2">
    <source>
        <dbReference type="Proteomes" id="UP001145481"/>
    </source>
</evidence>
<name>A0A9X3UTS7_PASMD</name>
<gene>
    <name evidence="1" type="ORF">NM948_07275</name>
</gene>
<dbReference type="EMBL" id="JANJHC010000013">
    <property type="protein sequence ID" value="MDA5623349.1"/>
    <property type="molecule type" value="Genomic_DNA"/>
</dbReference>
<sequence>MAQKLLKHELIERFLLLKEKQDKLLEQMEGLTQEINELVQPFMPKESRVSPLITMPLIAQVLRENDWLACDEIAEKALALLGQPQFVEVKSKHYNSTKRILLRLWKKGLVERCYFHWRLKQVRLSE</sequence>